<organism evidence="8 9">
    <name type="scientific">Aquabacterium lacunae</name>
    <dbReference type="NCBI Taxonomy" id="2528630"/>
    <lineage>
        <taxon>Bacteria</taxon>
        <taxon>Pseudomonadati</taxon>
        <taxon>Pseudomonadota</taxon>
        <taxon>Betaproteobacteria</taxon>
        <taxon>Burkholderiales</taxon>
        <taxon>Aquabacterium</taxon>
    </lineage>
</organism>
<evidence type="ECO:0000256" key="1">
    <source>
        <dbReference type="ARBA" id="ARBA00004651"/>
    </source>
</evidence>
<keyword evidence="2 6" id="KW-1003">Cell membrane</keyword>
<accession>A0A4Q9H2X3</accession>
<sequence>MSASPALKGLRWAVLLLYVGVIAGVSWALRDDTFRQHLEPAALARWGKQLLAMPMGSALVLGGYVLACLMAAPVALLVTAGALIFGPWPGMAYALCGMVCGATVTYMVGRFLGAQAMDSWSNTGKLKGLAALVERRGFWAVVFVRAFPVGPFVLINLSCGALRVRLRDYVLGTALGLLPGTIIISLFTEQLTRLLSSATSTDWAWLAAAVITVVLAGLWWKRRRPQRAAT</sequence>
<evidence type="ECO:0000259" key="7">
    <source>
        <dbReference type="Pfam" id="PF09335"/>
    </source>
</evidence>
<dbReference type="InterPro" id="IPR032816">
    <property type="entry name" value="VTT_dom"/>
</dbReference>
<dbReference type="Proteomes" id="UP000292120">
    <property type="component" value="Unassembled WGS sequence"/>
</dbReference>
<dbReference type="InterPro" id="IPR015414">
    <property type="entry name" value="TMEM64"/>
</dbReference>
<evidence type="ECO:0000256" key="3">
    <source>
        <dbReference type="ARBA" id="ARBA00022692"/>
    </source>
</evidence>
<dbReference type="GO" id="GO:0005886">
    <property type="term" value="C:plasma membrane"/>
    <property type="evidence" value="ECO:0007669"/>
    <property type="project" value="UniProtKB-SubCell"/>
</dbReference>
<keyword evidence="9" id="KW-1185">Reference proteome</keyword>
<evidence type="ECO:0000256" key="4">
    <source>
        <dbReference type="ARBA" id="ARBA00022989"/>
    </source>
</evidence>
<dbReference type="EMBL" id="SIXI01000001">
    <property type="protein sequence ID" value="TBO34388.1"/>
    <property type="molecule type" value="Genomic_DNA"/>
</dbReference>
<keyword evidence="3 6" id="KW-0812">Transmembrane</keyword>
<feature type="transmembrane region" description="Helical" evidence="6">
    <location>
        <begin position="92"/>
        <end position="117"/>
    </location>
</feature>
<dbReference type="OrthoDB" id="8828485at2"/>
<feature type="transmembrane region" description="Helical" evidence="6">
    <location>
        <begin position="203"/>
        <end position="220"/>
    </location>
</feature>
<evidence type="ECO:0000256" key="2">
    <source>
        <dbReference type="ARBA" id="ARBA00022475"/>
    </source>
</evidence>
<feature type="transmembrane region" description="Helical" evidence="6">
    <location>
        <begin position="61"/>
        <end position="85"/>
    </location>
</feature>
<feature type="transmembrane region" description="Helical" evidence="6">
    <location>
        <begin position="169"/>
        <end position="188"/>
    </location>
</feature>
<reference evidence="8 9" key="1">
    <citation type="submission" date="2019-02" db="EMBL/GenBank/DDBJ databases">
        <title>Aquabacterium sp. strain KMB7.</title>
        <authorList>
            <person name="Chen W.-M."/>
        </authorList>
    </citation>
    <scope>NUCLEOTIDE SEQUENCE [LARGE SCALE GENOMIC DNA]</scope>
    <source>
        <strain evidence="8 9">KMB7</strain>
    </source>
</reference>
<protein>
    <recommendedName>
        <fullName evidence="6">TVP38/TMEM64 family membrane protein</fullName>
    </recommendedName>
</protein>
<comment type="subcellular location">
    <subcellularLocation>
        <location evidence="1 6">Cell membrane</location>
        <topology evidence="1 6">Multi-pass membrane protein</topology>
    </subcellularLocation>
</comment>
<evidence type="ECO:0000256" key="6">
    <source>
        <dbReference type="RuleBase" id="RU366058"/>
    </source>
</evidence>
<feature type="transmembrane region" description="Helical" evidence="6">
    <location>
        <begin position="137"/>
        <end position="157"/>
    </location>
</feature>
<evidence type="ECO:0000313" key="9">
    <source>
        <dbReference type="Proteomes" id="UP000292120"/>
    </source>
</evidence>
<evidence type="ECO:0000313" key="8">
    <source>
        <dbReference type="EMBL" id="TBO34388.1"/>
    </source>
</evidence>
<comment type="caution">
    <text evidence="8">The sequence shown here is derived from an EMBL/GenBank/DDBJ whole genome shotgun (WGS) entry which is preliminary data.</text>
</comment>
<feature type="domain" description="VTT" evidence="7">
    <location>
        <begin position="74"/>
        <end position="188"/>
    </location>
</feature>
<keyword evidence="5 6" id="KW-0472">Membrane</keyword>
<keyword evidence="4 6" id="KW-1133">Transmembrane helix</keyword>
<name>A0A4Q9H2X3_9BURK</name>
<dbReference type="RefSeq" id="WP_130966338.1">
    <property type="nucleotide sequence ID" value="NZ_SIXI01000001.1"/>
</dbReference>
<dbReference type="Pfam" id="PF09335">
    <property type="entry name" value="VTT_dom"/>
    <property type="match status" value="1"/>
</dbReference>
<gene>
    <name evidence="8" type="ORF">EYS42_02935</name>
</gene>
<dbReference type="PANTHER" id="PTHR12677:SF59">
    <property type="entry name" value="GOLGI APPARATUS MEMBRANE PROTEIN TVP38-RELATED"/>
    <property type="match status" value="1"/>
</dbReference>
<dbReference type="AlphaFoldDB" id="A0A4Q9H2X3"/>
<comment type="similarity">
    <text evidence="6">Belongs to the TVP38/TMEM64 family.</text>
</comment>
<evidence type="ECO:0000256" key="5">
    <source>
        <dbReference type="ARBA" id="ARBA00023136"/>
    </source>
</evidence>
<dbReference type="PANTHER" id="PTHR12677">
    <property type="entry name" value="GOLGI APPARATUS MEMBRANE PROTEIN TVP38-RELATED"/>
    <property type="match status" value="1"/>
</dbReference>
<proteinExistence type="inferred from homology"/>
<feature type="transmembrane region" description="Helical" evidence="6">
    <location>
        <begin position="12"/>
        <end position="29"/>
    </location>
</feature>